<dbReference type="PANTHER" id="PTHR43798:SF31">
    <property type="entry name" value="AB HYDROLASE SUPERFAMILY PROTEIN YCLE"/>
    <property type="match status" value="1"/>
</dbReference>
<dbReference type="Gene3D" id="3.40.50.1820">
    <property type="entry name" value="alpha/beta hydrolase"/>
    <property type="match status" value="1"/>
</dbReference>
<dbReference type="InterPro" id="IPR000073">
    <property type="entry name" value="AB_hydrolase_1"/>
</dbReference>
<evidence type="ECO:0000256" key="1">
    <source>
        <dbReference type="ARBA" id="ARBA00022801"/>
    </source>
</evidence>
<dbReference type="Proteomes" id="UP000030013">
    <property type="component" value="Unassembled WGS sequence"/>
</dbReference>
<dbReference type="AlphaFoldDB" id="A0A0A0JXX4"/>
<accession>A0A0A0JXX4</accession>
<sequence>MTHRTLRVPAPGGAVLAATEFAPRSTPDPDAPTVVLAHGWTLTRESWEPVVREVQSHRDVRVITYDQRGHGRSSWGQVRSHSIRALADDLAAVIDATALSGPLVLGGHSMGGMTLLAYAGQHRSAYADRVRGTVLVSTTASVEDRKGIRGEAAVMSLAARVPLFAPRALLPTAVHRRHAFGENPDPAAVRATARQIGRTPFATTGRYFASISAHDEVGSLESVAVAPTQVLVGSRDRITPARWSRALHAGIPGSRLTVLPGKGHMLTYEATDVVADALIGMIDHR</sequence>
<dbReference type="PRINTS" id="PR00111">
    <property type="entry name" value="ABHYDROLASE"/>
</dbReference>
<dbReference type="GO" id="GO:0016020">
    <property type="term" value="C:membrane"/>
    <property type="evidence" value="ECO:0007669"/>
    <property type="project" value="TreeGrafter"/>
</dbReference>
<keyword evidence="4" id="KW-1185">Reference proteome</keyword>
<dbReference type="SUPFAM" id="SSF53474">
    <property type="entry name" value="alpha/beta-Hydrolases"/>
    <property type="match status" value="1"/>
</dbReference>
<reference evidence="3 4" key="1">
    <citation type="submission" date="2013-08" db="EMBL/GenBank/DDBJ databases">
        <title>The genome sequence of Knoellia aerolata.</title>
        <authorList>
            <person name="Zhu W."/>
            <person name="Wang G."/>
        </authorList>
    </citation>
    <scope>NUCLEOTIDE SEQUENCE [LARGE SCALE GENOMIC DNA]</scope>
    <source>
        <strain evidence="3 4">DSM 18566</strain>
    </source>
</reference>
<evidence type="ECO:0000313" key="4">
    <source>
        <dbReference type="Proteomes" id="UP000030013"/>
    </source>
</evidence>
<dbReference type="InterPro" id="IPR029058">
    <property type="entry name" value="AB_hydrolase_fold"/>
</dbReference>
<dbReference type="PANTHER" id="PTHR43798">
    <property type="entry name" value="MONOACYLGLYCEROL LIPASE"/>
    <property type="match status" value="1"/>
</dbReference>
<comment type="caution">
    <text evidence="3">The sequence shown here is derived from an EMBL/GenBank/DDBJ whole genome shotgun (WGS) entry which is preliminary data.</text>
</comment>
<evidence type="ECO:0000259" key="2">
    <source>
        <dbReference type="Pfam" id="PF00561"/>
    </source>
</evidence>
<feature type="domain" description="AB hydrolase-1" evidence="2">
    <location>
        <begin position="32"/>
        <end position="269"/>
    </location>
</feature>
<dbReference type="OrthoDB" id="5422338at2"/>
<dbReference type="eggNOG" id="COG2267">
    <property type="taxonomic scope" value="Bacteria"/>
</dbReference>
<keyword evidence="1" id="KW-0378">Hydrolase</keyword>
<dbReference type="Pfam" id="PF00561">
    <property type="entry name" value="Abhydrolase_1"/>
    <property type="match status" value="1"/>
</dbReference>
<dbReference type="STRING" id="1385519.N801_07010"/>
<gene>
    <name evidence="3" type="ORF">N801_07010</name>
</gene>
<dbReference type="GO" id="GO:0016787">
    <property type="term" value="F:hydrolase activity"/>
    <property type="evidence" value="ECO:0007669"/>
    <property type="project" value="UniProtKB-KW"/>
</dbReference>
<proteinExistence type="predicted"/>
<name>A0A0A0JXX4_9MICO</name>
<dbReference type="InterPro" id="IPR050266">
    <property type="entry name" value="AB_hydrolase_sf"/>
</dbReference>
<protein>
    <recommendedName>
        <fullName evidence="2">AB hydrolase-1 domain-containing protein</fullName>
    </recommendedName>
</protein>
<dbReference type="EMBL" id="AVPL01000016">
    <property type="protein sequence ID" value="KGN41554.1"/>
    <property type="molecule type" value="Genomic_DNA"/>
</dbReference>
<evidence type="ECO:0000313" key="3">
    <source>
        <dbReference type="EMBL" id="KGN41554.1"/>
    </source>
</evidence>
<organism evidence="3 4">
    <name type="scientific">Knoellia aerolata DSM 18566</name>
    <dbReference type="NCBI Taxonomy" id="1385519"/>
    <lineage>
        <taxon>Bacteria</taxon>
        <taxon>Bacillati</taxon>
        <taxon>Actinomycetota</taxon>
        <taxon>Actinomycetes</taxon>
        <taxon>Micrococcales</taxon>
        <taxon>Intrasporangiaceae</taxon>
        <taxon>Knoellia</taxon>
    </lineage>
</organism>
<dbReference type="RefSeq" id="WP_035936104.1">
    <property type="nucleotide sequence ID" value="NZ_AVPL01000016.1"/>
</dbReference>